<proteinExistence type="predicted"/>
<evidence type="ECO:0000313" key="1">
    <source>
        <dbReference type="EMBL" id="KAG2201185.1"/>
    </source>
</evidence>
<dbReference type="OrthoDB" id="2442112at2759"/>
<dbReference type="EMBL" id="JAEPRD010000074">
    <property type="protein sequence ID" value="KAG2201185.1"/>
    <property type="molecule type" value="Genomic_DNA"/>
</dbReference>
<gene>
    <name evidence="1" type="ORF">INT47_012996</name>
</gene>
<name>A0A8H7UZ60_9FUNG</name>
<sequence>MILSTHHVLNRFSYGHFLTYKKKKKIQESKVLNAELAHLKPTTALYERQVPSSNIFFLAKDNEAVKTKSLSNVSLLPKGPREANEIKTPFFIRINDVQYTINVHLRLRAGE</sequence>
<accession>A0A8H7UZ60</accession>
<evidence type="ECO:0000313" key="2">
    <source>
        <dbReference type="Proteomes" id="UP000603453"/>
    </source>
</evidence>
<dbReference type="Proteomes" id="UP000603453">
    <property type="component" value="Unassembled WGS sequence"/>
</dbReference>
<dbReference type="AlphaFoldDB" id="A0A8H7UZ60"/>
<keyword evidence="2" id="KW-1185">Reference proteome</keyword>
<reference evidence="1" key="1">
    <citation type="submission" date="2020-12" db="EMBL/GenBank/DDBJ databases">
        <title>Metabolic potential, ecology and presence of endohyphal bacteria is reflected in genomic diversity of Mucoromycotina.</title>
        <authorList>
            <person name="Muszewska A."/>
            <person name="Okrasinska A."/>
            <person name="Steczkiewicz K."/>
            <person name="Drgas O."/>
            <person name="Orlowska M."/>
            <person name="Perlinska-Lenart U."/>
            <person name="Aleksandrzak-Piekarczyk T."/>
            <person name="Szatraj K."/>
            <person name="Zielenkiewicz U."/>
            <person name="Pilsyk S."/>
            <person name="Malc E."/>
            <person name="Mieczkowski P."/>
            <person name="Kruszewska J.S."/>
            <person name="Biernat P."/>
            <person name="Pawlowska J."/>
        </authorList>
    </citation>
    <scope>NUCLEOTIDE SEQUENCE</scope>
    <source>
        <strain evidence="1">WA0000017839</strain>
    </source>
</reference>
<comment type="caution">
    <text evidence="1">The sequence shown here is derived from an EMBL/GenBank/DDBJ whole genome shotgun (WGS) entry which is preliminary data.</text>
</comment>
<protein>
    <submittedName>
        <fullName evidence="1">Uncharacterized protein</fullName>
    </submittedName>
</protein>
<organism evidence="1 2">
    <name type="scientific">Mucor saturninus</name>
    <dbReference type="NCBI Taxonomy" id="64648"/>
    <lineage>
        <taxon>Eukaryota</taxon>
        <taxon>Fungi</taxon>
        <taxon>Fungi incertae sedis</taxon>
        <taxon>Mucoromycota</taxon>
        <taxon>Mucoromycotina</taxon>
        <taxon>Mucoromycetes</taxon>
        <taxon>Mucorales</taxon>
        <taxon>Mucorineae</taxon>
        <taxon>Mucoraceae</taxon>
        <taxon>Mucor</taxon>
    </lineage>
</organism>